<keyword evidence="3" id="KW-1185">Reference proteome</keyword>
<gene>
    <name evidence="2" type="ORF">OIU74_001867</name>
</gene>
<sequence length="198" mass="22184">MELTLLFRGRGRDFCSWCAGTLTFDVGSAEDDTACIRYRSGLLPFFVGGSDTAYKIEELGCLNESCSKSGGASPDLKSRESGKKNLILFTPKGRKRRQSQGRRKSKASYCEERANRVERERYQSRARKLKVEQPVKAVTTQIKAFDRNIGLDIPETALPMLCLIPEQCSVKTKSSTQQDKDKTSSSVFYGGNFLRLKT</sequence>
<reference evidence="2" key="1">
    <citation type="submission" date="2022-11" db="EMBL/GenBank/DDBJ databases">
        <authorList>
            <person name="Hyden B.L."/>
            <person name="Feng K."/>
            <person name="Yates T."/>
            <person name="Jawdy S."/>
            <person name="Smart L.B."/>
            <person name="Muchero W."/>
        </authorList>
    </citation>
    <scope>NUCLEOTIDE SEQUENCE</scope>
    <source>
        <tissue evidence="2">Shoot tip</tissue>
    </source>
</reference>
<dbReference type="EMBL" id="JAPFFM010000001">
    <property type="protein sequence ID" value="KAJ6777969.1"/>
    <property type="molecule type" value="Genomic_DNA"/>
</dbReference>
<proteinExistence type="predicted"/>
<protein>
    <submittedName>
        <fullName evidence="2">Uncharacterized protein</fullName>
    </submittedName>
</protein>
<evidence type="ECO:0000256" key="1">
    <source>
        <dbReference type="SAM" id="MobiDB-lite"/>
    </source>
</evidence>
<reference evidence="2" key="2">
    <citation type="journal article" date="2023" name="Int. J. Mol. Sci.">
        <title>De Novo Assembly and Annotation of 11 Diverse Shrub Willow (Salix) Genomes Reveals Novel Gene Organization in Sex-Linked Regions.</title>
        <authorList>
            <person name="Hyden B."/>
            <person name="Feng K."/>
            <person name="Yates T.B."/>
            <person name="Jawdy S."/>
            <person name="Cereghino C."/>
            <person name="Smart L.B."/>
            <person name="Muchero W."/>
        </authorList>
    </citation>
    <scope>NUCLEOTIDE SEQUENCE</scope>
    <source>
        <tissue evidence="2">Shoot tip</tissue>
    </source>
</reference>
<evidence type="ECO:0000313" key="2">
    <source>
        <dbReference type="EMBL" id="KAJ6777969.1"/>
    </source>
</evidence>
<dbReference type="Proteomes" id="UP001151752">
    <property type="component" value="Chromosome 16"/>
</dbReference>
<name>A0A9Q0X3B7_9ROSI</name>
<accession>A0A9Q0X3B7</accession>
<organism evidence="2 3">
    <name type="scientific">Salix koriyanagi</name>
    <dbReference type="NCBI Taxonomy" id="2511006"/>
    <lineage>
        <taxon>Eukaryota</taxon>
        <taxon>Viridiplantae</taxon>
        <taxon>Streptophyta</taxon>
        <taxon>Embryophyta</taxon>
        <taxon>Tracheophyta</taxon>
        <taxon>Spermatophyta</taxon>
        <taxon>Magnoliopsida</taxon>
        <taxon>eudicotyledons</taxon>
        <taxon>Gunneridae</taxon>
        <taxon>Pentapetalae</taxon>
        <taxon>rosids</taxon>
        <taxon>fabids</taxon>
        <taxon>Malpighiales</taxon>
        <taxon>Salicaceae</taxon>
        <taxon>Saliceae</taxon>
        <taxon>Salix</taxon>
    </lineage>
</organism>
<comment type="caution">
    <text evidence="2">The sequence shown here is derived from an EMBL/GenBank/DDBJ whole genome shotgun (WGS) entry which is preliminary data.</text>
</comment>
<feature type="compositionally biased region" description="Basic residues" evidence="1">
    <location>
        <begin position="92"/>
        <end position="106"/>
    </location>
</feature>
<evidence type="ECO:0000313" key="3">
    <source>
        <dbReference type="Proteomes" id="UP001151752"/>
    </source>
</evidence>
<feature type="region of interest" description="Disordered" evidence="1">
    <location>
        <begin position="87"/>
        <end position="110"/>
    </location>
</feature>
<dbReference type="AlphaFoldDB" id="A0A9Q0X3B7"/>